<evidence type="ECO:0000313" key="2">
    <source>
        <dbReference type="Proteomes" id="UP000476332"/>
    </source>
</evidence>
<name>A0A6L9MEV7_9HYPH</name>
<dbReference type="EMBL" id="JAAAMJ010000002">
    <property type="protein sequence ID" value="NDV86102.1"/>
    <property type="molecule type" value="Genomic_DNA"/>
</dbReference>
<sequence>MTNDKNLPFQQPLAGSGLAVLVLASADRKLTETMADAITRIIASLSPARAFLLRRDGTLIADFGPSSPAP</sequence>
<proteinExistence type="predicted"/>
<gene>
    <name evidence="1" type="ORF">GTW51_05230</name>
</gene>
<organism evidence="1 2">
    <name type="scientific">Aurantimonas aggregata</name>
    <dbReference type="NCBI Taxonomy" id="2047720"/>
    <lineage>
        <taxon>Bacteria</taxon>
        <taxon>Pseudomonadati</taxon>
        <taxon>Pseudomonadota</taxon>
        <taxon>Alphaproteobacteria</taxon>
        <taxon>Hyphomicrobiales</taxon>
        <taxon>Aurantimonadaceae</taxon>
        <taxon>Aurantimonas</taxon>
    </lineage>
</organism>
<protein>
    <submittedName>
        <fullName evidence="1">Uncharacterized protein</fullName>
    </submittedName>
</protein>
<comment type="caution">
    <text evidence="1">The sequence shown here is derived from an EMBL/GenBank/DDBJ whole genome shotgun (WGS) entry which is preliminary data.</text>
</comment>
<evidence type="ECO:0000313" key="1">
    <source>
        <dbReference type="EMBL" id="NDV86102.1"/>
    </source>
</evidence>
<reference evidence="1 2" key="1">
    <citation type="submission" date="2020-01" db="EMBL/GenBank/DDBJ databases">
        <title>Genomes of bacteria type strains.</title>
        <authorList>
            <person name="Chen J."/>
            <person name="Zhu S."/>
            <person name="Chen J."/>
        </authorList>
    </citation>
    <scope>NUCLEOTIDE SEQUENCE [LARGE SCALE GENOMIC DNA]</scope>
    <source>
        <strain evidence="1 2">KCTC 52919</strain>
    </source>
</reference>
<dbReference type="RefSeq" id="WP_163042843.1">
    <property type="nucleotide sequence ID" value="NZ_JAAAMJ010000002.1"/>
</dbReference>
<accession>A0A6L9MEV7</accession>
<dbReference type="Proteomes" id="UP000476332">
    <property type="component" value="Unassembled WGS sequence"/>
</dbReference>
<keyword evidence="2" id="KW-1185">Reference proteome</keyword>
<dbReference type="AlphaFoldDB" id="A0A6L9MEV7"/>